<dbReference type="AlphaFoldDB" id="A0A7S2R038"/>
<accession>A0A7S2R038</accession>
<name>A0A7S2R038_9STRA</name>
<keyword evidence="1" id="KW-0732">Signal</keyword>
<evidence type="ECO:0000313" key="2">
    <source>
        <dbReference type="EMBL" id="CAD9656938.1"/>
    </source>
</evidence>
<dbReference type="SUPFAM" id="SSF54427">
    <property type="entry name" value="NTF2-like"/>
    <property type="match status" value="1"/>
</dbReference>
<evidence type="ECO:0000256" key="1">
    <source>
        <dbReference type="SAM" id="SignalP"/>
    </source>
</evidence>
<gene>
    <name evidence="2" type="ORF">EANT1437_LOCUS737</name>
</gene>
<dbReference type="InterPro" id="IPR032710">
    <property type="entry name" value="NTF2-like_dom_sf"/>
</dbReference>
<dbReference type="PANTHER" id="PTHR33698">
    <property type="entry name" value="NUCLEAR TRANSPORT FACTOR 2 (NTF2)-LIKE PROTEIN"/>
    <property type="match status" value="1"/>
</dbReference>
<dbReference type="PANTHER" id="PTHR33698:SF3">
    <property type="entry name" value="OS09G0266000 PROTEIN"/>
    <property type="match status" value="1"/>
</dbReference>
<sequence length="354" mass="39366">MNTKSGCLWNVSLLLLWFSCDCSVEGFSFSSSNTIVSLNRHCYSTMNGRDGSLSMSLQEFAARDLVIDLIGEAGCFNSMEGIQKLVNACESGVVYEDGMEAVPIVGKSNVANFLSSSSTKHRRRLDKVSDGTTACGYTWTWITDNEEGLRGTTFVQLNPQSGLIQYICELFEPVVKPGDAIVDLLKTVTQDYVADEEKEETKFAIRTPTKASDIASYMFQEVQVQNVTDVVRFYSPDIVYQDFNYPKAFRGVEEAKEFLEKFISIQGIDFIPIQFDDGQTSTCFTWKIQVMDAPDSILGISFYETNEDGKISFIRDIAESAIKPPILGSIARKLRPQLGVFSPLPLGSRLFGIS</sequence>
<organism evidence="2">
    <name type="scientific">Eucampia antarctica</name>
    <dbReference type="NCBI Taxonomy" id="49252"/>
    <lineage>
        <taxon>Eukaryota</taxon>
        <taxon>Sar</taxon>
        <taxon>Stramenopiles</taxon>
        <taxon>Ochrophyta</taxon>
        <taxon>Bacillariophyta</taxon>
        <taxon>Mediophyceae</taxon>
        <taxon>Biddulphiophycidae</taxon>
        <taxon>Hemiaulales</taxon>
        <taxon>Hemiaulaceae</taxon>
        <taxon>Eucampia</taxon>
    </lineage>
</organism>
<evidence type="ECO:0008006" key="3">
    <source>
        <dbReference type="Google" id="ProtNLM"/>
    </source>
</evidence>
<feature type="signal peptide" evidence="1">
    <location>
        <begin position="1"/>
        <end position="26"/>
    </location>
</feature>
<dbReference type="PROSITE" id="PS51257">
    <property type="entry name" value="PROKAR_LIPOPROTEIN"/>
    <property type="match status" value="1"/>
</dbReference>
<feature type="chain" id="PRO_5030522724" description="SnoaL-like domain-containing protein" evidence="1">
    <location>
        <begin position="27"/>
        <end position="354"/>
    </location>
</feature>
<protein>
    <recommendedName>
        <fullName evidence="3">SnoaL-like domain-containing protein</fullName>
    </recommendedName>
</protein>
<dbReference type="Gene3D" id="3.10.450.50">
    <property type="match status" value="1"/>
</dbReference>
<reference evidence="2" key="1">
    <citation type="submission" date="2021-01" db="EMBL/GenBank/DDBJ databases">
        <authorList>
            <person name="Corre E."/>
            <person name="Pelletier E."/>
            <person name="Niang G."/>
            <person name="Scheremetjew M."/>
            <person name="Finn R."/>
            <person name="Kale V."/>
            <person name="Holt S."/>
            <person name="Cochrane G."/>
            <person name="Meng A."/>
            <person name="Brown T."/>
            <person name="Cohen L."/>
        </authorList>
    </citation>
    <scope>NUCLEOTIDE SEQUENCE</scope>
    <source>
        <strain evidence="2">CCMP1452</strain>
    </source>
</reference>
<dbReference type="EMBL" id="HBHI01001523">
    <property type="protein sequence ID" value="CAD9656938.1"/>
    <property type="molecule type" value="Transcribed_RNA"/>
</dbReference>
<proteinExistence type="predicted"/>